<evidence type="ECO:0000313" key="7">
    <source>
        <dbReference type="EMBL" id="KAL3110938.1"/>
    </source>
</evidence>
<keyword evidence="4 6" id="KW-0472">Membrane</keyword>
<evidence type="ECO:0000256" key="1">
    <source>
        <dbReference type="ARBA" id="ARBA00004127"/>
    </source>
</evidence>
<feature type="transmembrane region" description="Helical" evidence="6">
    <location>
        <begin position="153"/>
        <end position="172"/>
    </location>
</feature>
<feature type="region of interest" description="Disordered" evidence="5">
    <location>
        <begin position="1"/>
        <end position="23"/>
    </location>
</feature>
<keyword evidence="8" id="KW-1185">Reference proteome</keyword>
<evidence type="ECO:0000256" key="2">
    <source>
        <dbReference type="ARBA" id="ARBA00022692"/>
    </source>
</evidence>
<dbReference type="AlphaFoldDB" id="A0ABD2L728"/>
<protein>
    <submittedName>
        <fullName evidence="7">Uncharacterized protein</fullName>
    </submittedName>
</protein>
<feature type="region of interest" description="Disordered" evidence="5">
    <location>
        <begin position="356"/>
        <end position="379"/>
    </location>
</feature>
<evidence type="ECO:0000256" key="4">
    <source>
        <dbReference type="ARBA" id="ARBA00023136"/>
    </source>
</evidence>
<evidence type="ECO:0000313" key="8">
    <source>
        <dbReference type="Proteomes" id="UP001620626"/>
    </source>
</evidence>
<comment type="subcellular location">
    <subcellularLocation>
        <location evidence="1">Endomembrane system</location>
        <topology evidence="1">Multi-pass membrane protein</topology>
    </subcellularLocation>
</comment>
<keyword evidence="3 6" id="KW-1133">Transmembrane helix</keyword>
<feature type="transmembrane region" description="Helical" evidence="6">
    <location>
        <begin position="227"/>
        <end position="249"/>
    </location>
</feature>
<sequence>MSNCGSDQQIDQQNRPLHEQPQRYIDEDISLTVDQKFEQEAKKPLIEQCSMPTAPSIIAHRHQQHNDRIQNGHNANVVVATNGNGNNSSNGNGCAPISHHRSAAANTALAMPTVDQQAKMAPTSRKKGIGTRDIVDAKLSEPRCCCGLVRIRHVAIVLGVMEFVFFATQLIVSLVDLFGTADDLWPKSASTLSILLTIISLILAIAAAMLLVSGVQFRSPYLLVPHILMQFAFMIASLVLIGYLFSWWFGGFKIRISAIVYENSEKGYQGLLTAKDRSPVRGNFAVDEFNTIVLLMIIFSGIIFVIQLWLYHLIVSLLRDMLKQPKAISSLSPTHSDTVDSCTTVMMMSTVSSQCSPNNGNTYTNGHPPHSSAQQQHII</sequence>
<organism evidence="7 8">
    <name type="scientific">Heterodera trifolii</name>
    <dbReference type="NCBI Taxonomy" id="157864"/>
    <lineage>
        <taxon>Eukaryota</taxon>
        <taxon>Metazoa</taxon>
        <taxon>Ecdysozoa</taxon>
        <taxon>Nematoda</taxon>
        <taxon>Chromadorea</taxon>
        <taxon>Rhabditida</taxon>
        <taxon>Tylenchina</taxon>
        <taxon>Tylenchomorpha</taxon>
        <taxon>Tylenchoidea</taxon>
        <taxon>Heteroderidae</taxon>
        <taxon>Heteroderinae</taxon>
        <taxon>Heterodera</taxon>
    </lineage>
</organism>
<gene>
    <name evidence="7" type="ORF">niasHT_014875</name>
</gene>
<evidence type="ECO:0000256" key="5">
    <source>
        <dbReference type="SAM" id="MobiDB-lite"/>
    </source>
</evidence>
<comment type="caution">
    <text evidence="7">The sequence shown here is derived from an EMBL/GenBank/DDBJ whole genome shotgun (WGS) entry which is preliminary data.</text>
</comment>
<dbReference type="PANTHER" id="PTHR12479">
    <property type="entry name" value="LYSOSOMAL-ASSOCIATED TRANSMEMBRANE PROTEIN"/>
    <property type="match status" value="1"/>
</dbReference>
<proteinExistence type="predicted"/>
<accession>A0ABD2L728</accession>
<evidence type="ECO:0000256" key="6">
    <source>
        <dbReference type="SAM" id="Phobius"/>
    </source>
</evidence>
<feature type="transmembrane region" description="Helical" evidence="6">
    <location>
        <begin position="192"/>
        <end position="215"/>
    </location>
</feature>
<dbReference type="EMBL" id="JBICBT010000528">
    <property type="protein sequence ID" value="KAL3110938.1"/>
    <property type="molecule type" value="Genomic_DNA"/>
</dbReference>
<name>A0ABD2L728_9BILA</name>
<dbReference type="Proteomes" id="UP001620626">
    <property type="component" value="Unassembled WGS sequence"/>
</dbReference>
<feature type="transmembrane region" description="Helical" evidence="6">
    <location>
        <begin position="292"/>
        <end position="318"/>
    </location>
</feature>
<dbReference type="GO" id="GO:0012505">
    <property type="term" value="C:endomembrane system"/>
    <property type="evidence" value="ECO:0007669"/>
    <property type="project" value="UniProtKB-SubCell"/>
</dbReference>
<feature type="compositionally biased region" description="Polar residues" evidence="5">
    <location>
        <begin position="1"/>
        <end position="15"/>
    </location>
</feature>
<dbReference type="PANTHER" id="PTHR12479:SF10">
    <property type="entry name" value="LYSOSOMAL-ASSOCIATED TRANSMEMBRANE PROTEIN"/>
    <property type="match status" value="1"/>
</dbReference>
<dbReference type="InterPro" id="IPR051115">
    <property type="entry name" value="LAPTM_transporter"/>
</dbReference>
<keyword evidence="2 6" id="KW-0812">Transmembrane</keyword>
<reference evidence="7 8" key="1">
    <citation type="submission" date="2024-10" db="EMBL/GenBank/DDBJ databases">
        <authorList>
            <person name="Kim D."/>
        </authorList>
    </citation>
    <scope>NUCLEOTIDE SEQUENCE [LARGE SCALE GENOMIC DNA]</scope>
    <source>
        <strain evidence="7">BH-2024</strain>
    </source>
</reference>
<evidence type="ECO:0000256" key="3">
    <source>
        <dbReference type="ARBA" id="ARBA00022989"/>
    </source>
</evidence>